<evidence type="ECO:0000313" key="6">
    <source>
        <dbReference type="Proteomes" id="UP000247459"/>
    </source>
</evidence>
<evidence type="ECO:0000256" key="2">
    <source>
        <dbReference type="ARBA" id="ARBA00022741"/>
    </source>
</evidence>
<keyword evidence="1" id="KW-0813">Transport</keyword>
<dbReference type="GO" id="GO:0016887">
    <property type="term" value="F:ATP hydrolysis activity"/>
    <property type="evidence" value="ECO:0007669"/>
    <property type="project" value="InterPro"/>
</dbReference>
<evidence type="ECO:0000256" key="1">
    <source>
        <dbReference type="ARBA" id="ARBA00022448"/>
    </source>
</evidence>
<keyword evidence="2" id="KW-0547">Nucleotide-binding</keyword>
<dbReference type="OrthoDB" id="2290519at2"/>
<accession>A0A2W0CFD4</accession>
<dbReference type="Gene3D" id="3.40.50.300">
    <property type="entry name" value="P-loop containing nucleotide triphosphate hydrolases"/>
    <property type="match status" value="1"/>
</dbReference>
<gene>
    <name evidence="5" type="ORF">PIL02S_00524</name>
</gene>
<dbReference type="InterPro" id="IPR051782">
    <property type="entry name" value="ABC_Transporter_VariousFunc"/>
</dbReference>
<dbReference type="RefSeq" id="WP_110756140.1">
    <property type="nucleotide sequence ID" value="NZ_PRLG01000003.1"/>
</dbReference>
<sequence>MTTEALLTLKGVSKKYGNRDVLTDVSLTINKGDCLILRGGNGSGKSTMLRIVSGLIPINSGERLLKHSGLVIGYTPDRLSKLRMTSTEYLTHMGRISGIPKNNLKNRIRELHDFFSLEQNNTLKMSHFSKGMLQKTNLMQAMIKTPDVLVLDEPFSGLDKESTGHLLSSLKRIISQGTSIVAAVHDPLLAGQLESRTYWIRQGRVLMDSVDNSSDHSIAFFELEGSVDQETLDRLSGLFSDVTWKTFDNGYLLFTIMKKDYRDFLIEFIHNGGEINSLSRKELNE</sequence>
<keyword evidence="3" id="KW-0067">ATP-binding</keyword>
<dbReference type="AlphaFoldDB" id="A0A2W0CFD4"/>
<dbReference type="InterPro" id="IPR003439">
    <property type="entry name" value="ABC_transporter-like_ATP-bd"/>
</dbReference>
<dbReference type="PANTHER" id="PTHR42939">
    <property type="entry name" value="ABC TRANSPORTER ATP-BINDING PROTEIN ALBC-RELATED"/>
    <property type="match status" value="1"/>
</dbReference>
<evidence type="ECO:0000256" key="3">
    <source>
        <dbReference type="ARBA" id="ARBA00022840"/>
    </source>
</evidence>
<dbReference type="PANTHER" id="PTHR42939:SF1">
    <property type="entry name" value="ABC TRANSPORTER ATP-BINDING PROTEIN ALBC-RELATED"/>
    <property type="match status" value="1"/>
</dbReference>
<feature type="domain" description="ABC transporter" evidence="4">
    <location>
        <begin position="7"/>
        <end position="227"/>
    </location>
</feature>
<reference evidence="5 6" key="1">
    <citation type="submission" date="2018-01" db="EMBL/GenBank/DDBJ databases">
        <title>Genome sequence of the PGP bacterium Paenibacillus illinoisensis E3.</title>
        <authorList>
            <person name="Rolli E."/>
            <person name="Marasco R."/>
            <person name="Bessem C."/>
            <person name="Michoud G."/>
            <person name="Gaiarsa S."/>
            <person name="Borin S."/>
            <person name="Daffonchio D."/>
        </authorList>
    </citation>
    <scope>NUCLEOTIDE SEQUENCE [LARGE SCALE GENOMIC DNA]</scope>
    <source>
        <strain evidence="5 6">E3</strain>
    </source>
</reference>
<dbReference type="GO" id="GO:0005524">
    <property type="term" value="F:ATP binding"/>
    <property type="evidence" value="ECO:0007669"/>
    <property type="project" value="UniProtKB-KW"/>
</dbReference>
<name>A0A2W0CFD4_9BACL</name>
<evidence type="ECO:0000313" key="5">
    <source>
        <dbReference type="EMBL" id="PYY30977.1"/>
    </source>
</evidence>
<dbReference type="SMART" id="SM00382">
    <property type="entry name" value="AAA"/>
    <property type="match status" value="1"/>
</dbReference>
<comment type="caution">
    <text evidence="5">The sequence shown here is derived from an EMBL/GenBank/DDBJ whole genome shotgun (WGS) entry which is preliminary data.</text>
</comment>
<evidence type="ECO:0000259" key="4">
    <source>
        <dbReference type="PROSITE" id="PS50893"/>
    </source>
</evidence>
<dbReference type="SUPFAM" id="SSF52540">
    <property type="entry name" value="P-loop containing nucleoside triphosphate hydrolases"/>
    <property type="match status" value="1"/>
</dbReference>
<dbReference type="Pfam" id="PF00005">
    <property type="entry name" value="ABC_tran"/>
    <property type="match status" value="1"/>
</dbReference>
<dbReference type="PROSITE" id="PS50893">
    <property type="entry name" value="ABC_TRANSPORTER_2"/>
    <property type="match status" value="1"/>
</dbReference>
<protein>
    <submittedName>
        <fullName evidence="5">ATPase component</fullName>
    </submittedName>
</protein>
<dbReference type="EMBL" id="PRLG01000003">
    <property type="protein sequence ID" value="PYY30977.1"/>
    <property type="molecule type" value="Genomic_DNA"/>
</dbReference>
<dbReference type="InterPro" id="IPR003593">
    <property type="entry name" value="AAA+_ATPase"/>
</dbReference>
<dbReference type="Proteomes" id="UP000247459">
    <property type="component" value="Unassembled WGS sequence"/>
</dbReference>
<proteinExistence type="predicted"/>
<dbReference type="InterPro" id="IPR027417">
    <property type="entry name" value="P-loop_NTPase"/>
</dbReference>
<organism evidence="5 6">
    <name type="scientific">Paenibacillus illinoisensis</name>
    <dbReference type="NCBI Taxonomy" id="59845"/>
    <lineage>
        <taxon>Bacteria</taxon>
        <taxon>Bacillati</taxon>
        <taxon>Bacillota</taxon>
        <taxon>Bacilli</taxon>
        <taxon>Bacillales</taxon>
        <taxon>Paenibacillaceae</taxon>
        <taxon>Paenibacillus</taxon>
    </lineage>
</organism>